<feature type="transmembrane region" description="Helical" evidence="1">
    <location>
        <begin position="28"/>
        <end position="51"/>
    </location>
</feature>
<protein>
    <submittedName>
        <fullName evidence="2">Uncharacterized protein</fullName>
    </submittedName>
</protein>
<evidence type="ECO:0000256" key="1">
    <source>
        <dbReference type="SAM" id="Phobius"/>
    </source>
</evidence>
<proteinExistence type="predicted"/>
<sequence>MMFSFYLDNLCILILRNVIFYFDYVSVIFSLGEFFALIIIFFSFLLFRLLLLNRLFKFNLTVSADFSLGNTLPIPHDTNVTEYTLLSALYSVRIFTPRSIV</sequence>
<name>A0A8A9WR60_EUPVA</name>
<keyword evidence="2" id="KW-0496">Mitochondrion</keyword>
<accession>A0A8A9WR60</accession>
<reference evidence="2" key="1">
    <citation type="journal article" date="2021" name="Front. Mar. Sci.">
        <title>Molecular phylogenetic and evolutionary analyses of Euplotes species living in freshwater and marine habitats: a mitogenomic perspective.</title>
        <authorList>
            <person name="Huang N."/>
            <person name="Chen S."/>
            <person name="Miao M."/>
        </authorList>
    </citation>
    <scope>NUCLEOTIDE SEQUENCE</scope>
</reference>
<keyword evidence="1" id="KW-0472">Membrane</keyword>
<dbReference type="EMBL" id="MT665959">
    <property type="protein sequence ID" value="QTT61066.1"/>
    <property type="molecule type" value="Genomic_DNA"/>
</dbReference>
<geneLocation type="mitochondrion" evidence="2"/>
<dbReference type="AlphaFoldDB" id="A0A8A9WR60"/>
<evidence type="ECO:0000313" key="2">
    <source>
        <dbReference type="EMBL" id="QTT61066.1"/>
    </source>
</evidence>
<gene>
    <name evidence="2" type="primary">ORF110</name>
</gene>
<keyword evidence="1" id="KW-0812">Transmembrane</keyword>
<keyword evidence="1" id="KW-1133">Transmembrane helix</keyword>
<organism evidence="2">
    <name type="scientific">Euplotes vannus</name>
    <name type="common">Marine ciliate</name>
    <name type="synonym">Moneuplotes vannus</name>
    <dbReference type="NCBI Taxonomy" id="5939"/>
    <lineage>
        <taxon>Eukaryota</taxon>
        <taxon>Sar</taxon>
        <taxon>Alveolata</taxon>
        <taxon>Ciliophora</taxon>
        <taxon>Intramacronucleata</taxon>
        <taxon>Spirotrichea</taxon>
        <taxon>Hypotrichia</taxon>
        <taxon>Euplotida</taxon>
        <taxon>Euplotidae</taxon>
        <taxon>Euplotes</taxon>
    </lineage>
</organism>